<evidence type="ECO:0000313" key="4">
    <source>
        <dbReference type="EMBL" id="KAA8910847.1"/>
    </source>
</evidence>
<accession>A0A642V782</accession>
<protein>
    <recommendedName>
        <fullName evidence="3">RRM domain-containing protein</fullName>
    </recommendedName>
</protein>
<evidence type="ECO:0000256" key="2">
    <source>
        <dbReference type="SAM" id="MobiDB-lite"/>
    </source>
</evidence>
<dbReference type="PANTHER" id="PTHR48034">
    <property type="entry name" value="TRANSFORMER-2 SEX-DETERMINING PROTEIN-RELATED"/>
    <property type="match status" value="1"/>
</dbReference>
<feature type="compositionally biased region" description="Pro residues" evidence="2">
    <location>
        <begin position="280"/>
        <end position="292"/>
    </location>
</feature>
<dbReference type="VEuPathDB" id="FungiDB:TRICI_004035"/>
<feature type="region of interest" description="Disordered" evidence="2">
    <location>
        <begin position="1"/>
        <end position="93"/>
    </location>
</feature>
<keyword evidence="1" id="KW-0694">RNA-binding</keyword>
<feature type="compositionally biased region" description="Gly residues" evidence="2">
    <location>
        <begin position="192"/>
        <end position="220"/>
    </location>
</feature>
<dbReference type="Pfam" id="PF00076">
    <property type="entry name" value="RRM_1"/>
    <property type="match status" value="1"/>
</dbReference>
<evidence type="ECO:0000256" key="1">
    <source>
        <dbReference type="PROSITE-ProRule" id="PRU00176"/>
    </source>
</evidence>
<name>A0A642V782_9ASCO</name>
<dbReference type="CDD" id="cd00590">
    <property type="entry name" value="RRM_SF"/>
    <property type="match status" value="1"/>
</dbReference>
<dbReference type="SMART" id="SM00360">
    <property type="entry name" value="RRM"/>
    <property type="match status" value="1"/>
</dbReference>
<keyword evidence="5" id="KW-1185">Reference proteome</keyword>
<dbReference type="GO" id="GO:0003723">
    <property type="term" value="F:RNA binding"/>
    <property type="evidence" value="ECO:0007669"/>
    <property type="project" value="UniProtKB-UniRule"/>
</dbReference>
<evidence type="ECO:0000313" key="5">
    <source>
        <dbReference type="Proteomes" id="UP000761534"/>
    </source>
</evidence>
<dbReference type="OrthoDB" id="6159137at2759"/>
<dbReference type="AlphaFoldDB" id="A0A642V782"/>
<dbReference type="EMBL" id="SWFS01000300">
    <property type="protein sequence ID" value="KAA8910847.1"/>
    <property type="molecule type" value="Genomic_DNA"/>
</dbReference>
<comment type="caution">
    <text evidence="4">The sequence shown here is derived from an EMBL/GenBank/DDBJ whole genome shotgun (WGS) entry which is preliminary data.</text>
</comment>
<evidence type="ECO:0000259" key="3">
    <source>
        <dbReference type="PROSITE" id="PS50102"/>
    </source>
</evidence>
<dbReference type="PROSITE" id="PS50102">
    <property type="entry name" value="RRM"/>
    <property type="match status" value="1"/>
</dbReference>
<feature type="compositionally biased region" description="Basic and acidic residues" evidence="2">
    <location>
        <begin position="221"/>
        <end position="269"/>
    </location>
</feature>
<dbReference type="InterPro" id="IPR035979">
    <property type="entry name" value="RBD_domain_sf"/>
</dbReference>
<dbReference type="InterPro" id="IPR012677">
    <property type="entry name" value="Nucleotide-bd_a/b_plait_sf"/>
</dbReference>
<dbReference type="Proteomes" id="UP000761534">
    <property type="component" value="Unassembled WGS sequence"/>
</dbReference>
<dbReference type="SUPFAM" id="SSF54928">
    <property type="entry name" value="RNA-binding domain, RBD"/>
    <property type="match status" value="1"/>
</dbReference>
<feature type="domain" description="RRM" evidence="3">
    <location>
        <begin position="92"/>
        <end position="170"/>
    </location>
</feature>
<organism evidence="4 5">
    <name type="scientific">Trichomonascus ciferrii</name>
    <dbReference type="NCBI Taxonomy" id="44093"/>
    <lineage>
        <taxon>Eukaryota</taxon>
        <taxon>Fungi</taxon>
        <taxon>Dikarya</taxon>
        <taxon>Ascomycota</taxon>
        <taxon>Saccharomycotina</taxon>
        <taxon>Dipodascomycetes</taxon>
        <taxon>Dipodascales</taxon>
        <taxon>Trichomonascaceae</taxon>
        <taxon>Trichomonascus</taxon>
        <taxon>Trichomonascus ciferrii complex</taxon>
    </lineage>
</organism>
<dbReference type="Gene3D" id="3.30.70.330">
    <property type="match status" value="1"/>
</dbReference>
<proteinExistence type="predicted"/>
<gene>
    <name evidence="4" type="ORF">TRICI_004035</name>
</gene>
<dbReference type="InterPro" id="IPR000504">
    <property type="entry name" value="RRM_dom"/>
</dbReference>
<dbReference type="InterPro" id="IPR050441">
    <property type="entry name" value="RBM"/>
</dbReference>
<feature type="region of interest" description="Disordered" evidence="2">
    <location>
        <begin position="164"/>
        <end position="307"/>
    </location>
</feature>
<sequence>MTDYEEEPRDDYEGGAPGPGRSPSPQRYDDRRSLSPGRGDYDSREFRDREYDRDYGRDYDRGGYDRDRSPPPRRDRDEPPVSDEEDARNEGTNLFVTGLSRAVSEQELEDLFSKYGQVDKCQIMVDPHTRESRGFGFVNMVDVTGADTALSDLNGHVLSGKTLSIEKAKRKRPRTPTPGKYFGPPKPRRGGRGGYGGGRYGGDYRGGGGYRDRYYGGGRGGRYDDRRYDEYYRRPSRYDDRDSRDRYYRDRGSSSRYGDDRYPPRDYREGAGSGRGYDRAPPPPRDAPPPPRDVSASRAYRDDYRDY</sequence>
<feature type="compositionally biased region" description="Acidic residues" evidence="2">
    <location>
        <begin position="1"/>
        <end position="10"/>
    </location>
</feature>
<reference evidence="4" key="1">
    <citation type="journal article" date="2019" name="G3 (Bethesda)">
        <title>Genome Assemblies of Two Rare Opportunistic Yeast Pathogens: Diutina rugosa (syn. Candida rugosa) and Trichomonascus ciferrii (syn. Candida ciferrii).</title>
        <authorList>
            <person name="Mixao V."/>
            <person name="Saus E."/>
            <person name="Hansen A.P."/>
            <person name="Lass-Florl C."/>
            <person name="Gabaldon T."/>
        </authorList>
    </citation>
    <scope>NUCLEOTIDE SEQUENCE</scope>
    <source>
        <strain evidence="4">CBS 4856</strain>
    </source>
</reference>
<feature type="compositionally biased region" description="Basic and acidic residues" evidence="2">
    <location>
        <begin position="27"/>
        <end position="79"/>
    </location>
</feature>